<dbReference type="Proteomes" id="UP000815677">
    <property type="component" value="Unassembled WGS sequence"/>
</dbReference>
<keyword evidence="2" id="KW-1185">Reference proteome</keyword>
<organism evidence="1 2">
    <name type="scientific">Mycena chlorophos</name>
    <name type="common">Agaric fungus</name>
    <name type="synonym">Agaricus chlorophos</name>
    <dbReference type="NCBI Taxonomy" id="658473"/>
    <lineage>
        <taxon>Eukaryota</taxon>
        <taxon>Fungi</taxon>
        <taxon>Dikarya</taxon>
        <taxon>Basidiomycota</taxon>
        <taxon>Agaricomycotina</taxon>
        <taxon>Agaricomycetes</taxon>
        <taxon>Agaricomycetidae</taxon>
        <taxon>Agaricales</taxon>
        <taxon>Marasmiineae</taxon>
        <taxon>Mycenaceae</taxon>
        <taxon>Mycena</taxon>
    </lineage>
</organism>
<evidence type="ECO:0000313" key="1">
    <source>
        <dbReference type="EMBL" id="GAT49904.1"/>
    </source>
</evidence>
<reference evidence="1" key="1">
    <citation type="submission" date="2014-09" db="EMBL/GenBank/DDBJ databases">
        <title>Genome sequence of the luminous mushroom Mycena chlorophos for searching fungal bioluminescence genes.</title>
        <authorList>
            <person name="Tanaka Y."/>
            <person name="Kasuga D."/>
            <person name="Oba Y."/>
            <person name="Hase S."/>
            <person name="Sato K."/>
            <person name="Oba Y."/>
            <person name="Sakakibara Y."/>
        </authorList>
    </citation>
    <scope>NUCLEOTIDE SEQUENCE</scope>
</reference>
<accession>A0ABQ0LFM2</accession>
<dbReference type="EMBL" id="DF846039">
    <property type="protein sequence ID" value="GAT49904.1"/>
    <property type="molecule type" value="Genomic_DNA"/>
</dbReference>
<sequence length="341" mass="35972">MRANFKSTFSTAEPEQKRNLRCEAQLLLPDIKPRPHIISARVDVSLSLPSLFPSLDPLSISPESTTPTWSSSTACSSSSAPSVVGFAVGVKLEVVVDDDDEIRRRGLQIPILCSNRVSPWLSPRKPKLYSPRFVPGLQNPRSKPGTFNLRLESALAVVELAPVNQQPSNSASSLSSSNQPLIQNFLSAGKRPDAASNAFGRKRPDGAECCRAGFAVDRDAVANPLVGSIVDDRAGFGGSLENGAVEAVLGVFSLVASETRTKSKLDGFGSGVEMAVVGHGDGVWGPVAVAGPSVYTKDSVGGVGHGTGYAGNGAEAEVVRRRWLVPSQCGVLVQALRERLS</sequence>
<evidence type="ECO:0000313" key="2">
    <source>
        <dbReference type="Proteomes" id="UP000815677"/>
    </source>
</evidence>
<name>A0ABQ0LFM2_MYCCL</name>
<gene>
    <name evidence="1" type="ORF">MCHLO_07188</name>
</gene>
<protein>
    <submittedName>
        <fullName evidence="1">Uncharacterized protein</fullName>
    </submittedName>
</protein>
<proteinExistence type="predicted"/>